<comment type="caution">
    <text evidence="1">The sequence shown here is derived from an EMBL/GenBank/DDBJ whole genome shotgun (WGS) entry which is preliminary data.</text>
</comment>
<dbReference type="Proteomes" id="UP001152747">
    <property type="component" value="Unassembled WGS sequence"/>
</dbReference>
<reference evidence="1" key="1">
    <citation type="submission" date="2022-11" db="EMBL/GenBank/DDBJ databases">
        <authorList>
            <person name="Kikuchi T."/>
        </authorList>
    </citation>
    <scope>NUCLEOTIDE SEQUENCE</scope>
    <source>
        <strain evidence="1">PS1010</strain>
    </source>
</reference>
<dbReference type="AlphaFoldDB" id="A0A9P1NBD5"/>
<gene>
    <name evidence="1" type="ORF">CAMP_LOCUS19337</name>
</gene>
<protein>
    <recommendedName>
        <fullName evidence="3">F-box domain-containing protein</fullName>
    </recommendedName>
</protein>
<sequence>MGKRKIVSNIVVAKKKKEELVEDEEEKEATYDDLPTEIKMEIINMLGAAGRSNMSRVSKLSEALCKMSPYFLQSLKFIIIGKKPRIIVSHSREGRDYVLLFGENEIICEKRGIELWRETLATTKSEIQQACEHFAKMLQQYHKTIRAAIEGILEIDQIYETRGKLYIKDFYLKYEQLIKLKASYCEFKIGKMTEENIANWLELYRNGEWHHTVRNYIMEVDNKTFDCHKLWRLLGSRERDLYKYLAIRTRADRKKMLHLKFSSRFLVLRNITAEFFGNNR</sequence>
<dbReference type="EMBL" id="CANHGI010000006">
    <property type="protein sequence ID" value="CAI5456700.1"/>
    <property type="molecule type" value="Genomic_DNA"/>
</dbReference>
<keyword evidence="2" id="KW-1185">Reference proteome</keyword>
<accession>A0A9P1NBD5</accession>
<evidence type="ECO:0000313" key="2">
    <source>
        <dbReference type="Proteomes" id="UP001152747"/>
    </source>
</evidence>
<name>A0A9P1NBD5_9PELO</name>
<evidence type="ECO:0000313" key="1">
    <source>
        <dbReference type="EMBL" id="CAI5456700.1"/>
    </source>
</evidence>
<organism evidence="1 2">
    <name type="scientific">Caenorhabditis angaria</name>
    <dbReference type="NCBI Taxonomy" id="860376"/>
    <lineage>
        <taxon>Eukaryota</taxon>
        <taxon>Metazoa</taxon>
        <taxon>Ecdysozoa</taxon>
        <taxon>Nematoda</taxon>
        <taxon>Chromadorea</taxon>
        <taxon>Rhabditida</taxon>
        <taxon>Rhabditina</taxon>
        <taxon>Rhabditomorpha</taxon>
        <taxon>Rhabditoidea</taxon>
        <taxon>Rhabditidae</taxon>
        <taxon>Peloderinae</taxon>
        <taxon>Caenorhabditis</taxon>
    </lineage>
</organism>
<evidence type="ECO:0008006" key="3">
    <source>
        <dbReference type="Google" id="ProtNLM"/>
    </source>
</evidence>
<proteinExistence type="predicted"/>